<evidence type="ECO:0000313" key="3">
    <source>
        <dbReference type="EMBL" id="RKS19052.1"/>
    </source>
</evidence>
<accession>A0A495M157</accession>
<dbReference type="SUPFAM" id="SSF53474">
    <property type="entry name" value="alpha/beta-Hydrolases"/>
    <property type="match status" value="1"/>
</dbReference>
<evidence type="ECO:0000256" key="1">
    <source>
        <dbReference type="SAM" id="SignalP"/>
    </source>
</evidence>
<feature type="domain" description="AB hydrolase-1" evidence="2">
    <location>
        <begin position="40"/>
        <end position="253"/>
    </location>
</feature>
<dbReference type="PANTHER" id="PTHR37017">
    <property type="entry name" value="AB HYDROLASE-1 DOMAIN-CONTAINING PROTEIN-RELATED"/>
    <property type="match status" value="1"/>
</dbReference>
<gene>
    <name evidence="3" type="ORF">CLV94_3003</name>
</gene>
<dbReference type="InterPro" id="IPR000073">
    <property type="entry name" value="AB_hydrolase_1"/>
</dbReference>
<evidence type="ECO:0000259" key="2">
    <source>
        <dbReference type="Pfam" id="PF12697"/>
    </source>
</evidence>
<dbReference type="OrthoDB" id="9112061at2"/>
<dbReference type="InterPro" id="IPR029058">
    <property type="entry name" value="AB_hydrolase_fold"/>
</dbReference>
<keyword evidence="4" id="KW-1185">Reference proteome</keyword>
<organism evidence="3 4">
    <name type="scientific">Flavobacterium endophyticum</name>
    <dbReference type="NCBI Taxonomy" id="1540163"/>
    <lineage>
        <taxon>Bacteria</taxon>
        <taxon>Pseudomonadati</taxon>
        <taxon>Bacteroidota</taxon>
        <taxon>Flavobacteriia</taxon>
        <taxon>Flavobacteriales</taxon>
        <taxon>Flavobacteriaceae</taxon>
        <taxon>Flavobacterium</taxon>
    </lineage>
</organism>
<keyword evidence="1" id="KW-0732">Signal</keyword>
<dbReference type="PANTHER" id="PTHR37017:SF11">
    <property type="entry name" value="ESTERASE_LIPASE_THIOESTERASE DOMAIN-CONTAINING PROTEIN"/>
    <property type="match status" value="1"/>
</dbReference>
<dbReference type="Proteomes" id="UP000277579">
    <property type="component" value="Unassembled WGS sequence"/>
</dbReference>
<protein>
    <submittedName>
        <fullName evidence="3">Pimeloyl-ACP methyl ester carboxylesterase</fullName>
    </submittedName>
</protein>
<feature type="signal peptide" evidence="1">
    <location>
        <begin position="1"/>
        <end position="31"/>
    </location>
</feature>
<evidence type="ECO:0000313" key="4">
    <source>
        <dbReference type="Proteomes" id="UP000277579"/>
    </source>
</evidence>
<name>A0A495M157_9FLAO</name>
<dbReference type="Pfam" id="PF12697">
    <property type="entry name" value="Abhydrolase_6"/>
    <property type="match status" value="1"/>
</dbReference>
<dbReference type="InterPro" id="IPR052897">
    <property type="entry name" value="Sec-Metab_Biosynth_Hydrolase"/>
</dbReference>
<dbReference type="AlphaFoldDB" id="A0A495M157"/>
<sequence>MKTRLSFQKIKAVFFTAVIMSLFGYAPKAMAQTGQTVKNVVLVHGAFADGSGYNALYDILTKRGYNVTVVQNPLSSLAADVEATLAALDRQDGPTILAGHSYGGSVITQAGSHKNVAALVYIAAFQPDNGESALDWAQKLPPAPENGILPPDEKGVLYYDKAKYHAGFCADIPKEKADFMYASQGRFFAQAIAAKITDAAWKTKPSYGIVATQDKSILPEIQRTMYKRSNAKITEIKGSHVVFISQPQAVADVIIKASKEVKK</sequence>
<proteinExistence type="predicted"/>
<dbReference type="RefSeq" id="WP_121377291.1">
    <property type="nucleotide sequence ID" value="NZ_RBLC01000005.1"/>
</dbReference>
<comment type="caution">
    <text evidence="3">The sequence shown here is derived from an EMBL/GenBank/DDBJ whole genome shotgun (WGS) entry which is preliminary data.</text>
</comment>
<dbReference type="EMBL" id="RBLC01000005">
    <property type="protein sequence ID" value="RKS19052.1"/>
    <property type="molecule type" value="Genomic_DNA"/>
</dbReference>
<feature type="chain" id="PRO_5019735300" evidence="1">
    <location>
        <begin position="32"/>
        <end position="263"/>
    </location>
</feature>
<reference evidence="3 4" key="1">
    <citation type="submission" date="2018-10" db="EMBL/GenBank/DDBJ databases">
        <title>Genomic Encyclopedia of Archaeal and Bacterial Type Strains, Phase II (KMG-II): from individual species to whole genera.</title>
        <authorList>
            <person name="Goeker M."/>
        </authorList>
    </citation>
    <scope>NUCLEOTIDE SEQUENCE [LARGE SCALE GENOMIC DNA]</scope>
    <source>
        <strain evidence="3 4">DSM 29537</strain>
    </source>
</reference>
<dbReference type="Gene3D" id="3.40.50.1820">
    <property type="entry name" value="alpha/beta hydrolase"/>
    <property type="match status" value="1"/>
</dbReference>